<comment type="caution">
    <text evidence="2">The sequence shown here is derived from an EMBL/GenBank/DDBJ whole genome shotgun (WGS) entry which is preliminary data.</text>
</comment>
<evidence type="ECO:0000313" key="3">
    <source>
        <dbReference type="Proteomes" id="UP000019487"/>
    </source>
</evidence>
<evidence type="ECO:0000256" key="1">
    <source>
        <dbReference type="SAM" id="MobiDB-lite"/>
    </source>
</evidence>
<protein>
    <submittedName>
        <fullName evidence="2">Uncharacterized protein</fullName>
    </submittedName>
</protein>
<name>W9C470_SCLBF</name>
<proteinExistence type="predicted"/>
<gene>
    <name evidence="2" type="ORF">SBOR_9109</name>
</gene>
<dbReference type="Proteomes" id="UP000019487">
    <property type="component" value="Unassembled WGS sequence"/>
</dbReference>
<keyword evidence="3" id="KW-1185">Reference proteome</keyword>
<dbReference type="HOGENOM" id="CLU_790259_0_0_1"/>
<dbReference type="AlphaFoldDB" id="W9C470"/>
<accession>W9C470</accession>
<sequence length="351" mass="40206">MSSERPNSSDNIPFPDAPSREPPAQSARFAYEYAAILDDDSEWGLEPVSAEKQAITPTEQQFQKWNSILPENCHVTTEALAFHNILKAMYHRPITMRSFHEFSNTIRLADFYCALPILSASTDSILLNLIPSPHPHLHPNPHPHLHSQPLIRARKKKLSNWLCTHTLPMLLIAYKLHHAPLFHDALIFVVGSWPRMLKQFENTKSPEWDWVGELQYRPTLRKEVEYGIAQLTELQSSIATRLRREAAKCPQVSHIIDDIESGLQREDPSYTSYAKCGALETAGFYRELRWRLRCGLVPKKWQGFMNKLDGLLGCELVLVDEVEVKVMGERFWCVGVGGEEGELPWGEEVDW</sequence>
<evidence type="ECO:0000313" key="2">
    <source>
        <dbReference type="EMBL" id="ESZ90508.1"/>
    </source>
</evidence>
<feature type="region of interest" description="Disordered" evidence="1">
    <location>
        <begin position="1"/>
        <end position="24"/>
    </location>
</feature>
<organism evidence="2 3">
    <name type="scientific">Sclerotinia borealis (strain F-4128)</name>
    <dbReference type="NCBI Taxonomy" id="1432307"/>
    <lineage>
        <taxon>Eukaryota</taxon>
        <taxon>Fungi</taxon>
        <taxon>Dikarya</taxon>
        <taxon>Ascomycota</taxon>
        <taxon>Pezizomycotina</taxon>
        <taxon>Leotiomycetes</taxon>
        <taxon>Helotiales</taxon>
        <taxon>Sclerotiniaceae</taxon>
        <taxon>Sclerotinia</taxon>
    </lineage>
</organism>
<feature type="compositionally biased region" description="Polar residues" evidence="1">
    <location>
        <begin position="1"/>
        <end position="11"/>
    </location>
</feature>
<dbReference type="OrthoDB" id="2129688at2759"/>
<reference evidence="2 3" key="1">
    <citation type="journal article" date="2014" name="Genome Announc.">
        <title>Draft genome sequence of Sclerotinia borealis, a psychrophilic plant pathogenic fungus.</title>
        <authorList>
            <person name="Mardanov A.V."/>
            <person name="Beletsky A.V."/>
            <person name="Kadnikov V.V."/>
            <person name="Ignatov A.N."/>
            <person name="Ravin N.V."/>
        </authorList>
    </citation>
    <scope>NUCLEOTIDE SEQUENCE [LARGE SCALE GENOMIC DNA]</scope>
    <source>
        <strain evidence="3">F-4157</strain>
    </source>
</reference>
<dbReference type="EMBL" id="AYSA01000619">
    <property type="protein sequence ID" value="ESZ90508.1"/>
    <property type="molecule type" value="Genomic_DNA"/>
</dbReference>